<dbReference type="CDD" id="cd04678">
    <property type="entry name" value="NUDIX_MTH2_Nudt15"/>
    <property type="match status" value="1"/>
</dbReference>
<dbReference type="SUPFAM" id="SSF55811">
    <property type="entry name" value="Nudix"/>
    <property type="match status" value="1"/>
</dbReference>
<comment type="caution">
    <text evidence="3">The sequence shown here is derived from an EMBL/GenBank/DDBJ whole genome shotgun (WGS) entry which is preliminary data.</text>
</comment>
<sequence length="161" mass="17856">MAIQVPVVRVGVAAIVQDAQGRMVMGIRRGSHGEGRLQLPGGHLEVGESYFTCAERETLEETGLVVKAERFLTLTEDIFSPTQHYITIFVLCRLVDETQQPQVMEPEKCESWTWKSWADIRAVIAAEHGETKVFLPIVNLLKGYPNIEALTAGGGSRYSLN</sequence>
<dbReference type="Pfam" id="PF00293">
    <property type="entry name" value="NUDIX"/>
    <property type="match status" value="1"/>
</dbReference>
<evidence type="ECO:0000259" key="2">
    <source>
        <dbReference type="PROSITE" id="PS51462"/>
    </source>
</evidence>
<reference evidence="3" key="2">
    <citation type="submission" date="2023-05" db="EMBL/GenBank/DDBJ databases">
        <authorList>
            <consortium name="Lawrence Berkeley National Laboratory"/>
            <person name="Steindorff A."/>
            <person name="Hensen N."/>
            <person name="Bonometti L."/>
            <person name="Westerberg I."/>
            <person name="Brannstrom I.O."/>
            <person name="Guillou S."/>
            <person name="Cros-Aarteil S."/>
            <person name="Calhoun S."/>
            <person name="Haridas S."/>
            <person name="Kuo A."/>
            <person name="Mondo S."/>
            <person name="Pangilinan J."/>
            <person name="Riley R."/>
            <person name="Labutti K."/>
            <person name="Andreopoulos B."/>
            <person name="Lipzen A."/>
            <person name="Chen C."/>
            <person name="Yanf M."/>
            <person name="Daum C."/>
            <person name="Ng V."/>
            <person name="Clum A."/>
            <person name="Ohm R."/>
            <person name="Martin F."/>
            <person name="Silar P."/>
            <person name="Natvig D."/>
            <person name="Lalanne C."/>
            <person name="Gautier V."/>
            <person name="Ament-Velasquez S.L."/>
            <person name="Kruys A."/>
            <person name="Hutchinson M.I."/>
            <person name="Powell A.J."/>
            <person name="Barry K."/>
            <person name="Miller A.N."/>
            <person name="Grigoriev I.V."/>
            <person name="Debuchy R."/>
            <person name="Gladieux P."/>
            <person name="Thoren M.H."/>
            <person name="Johannesson H."/>
        </authorList>
    </citation>
    <scope>NUCLEOTIDE SEQUENCE</scope>
    <source>
        <strain evidence="3">CBS 532.94</strain>
    </source>
</reference>
<dbReference type="PROSITE" id="PS00893">
    <property type="entry name" value="NUDIX_BOX"/>
    <property type="match status" value="1"/>
</dbReference>
<dbReference type="GO" id="GO:0005829">
    <property type="term" value="C:cytosol"/>
    <property type="evidence" value="ECO:0007669"/>
    <property type="project" value="TreeGrafter"/>
</dbReference>
<proteinExistence type="predicted"/>
<dbReference type="GO" id="GO:0006203">
    <property type="term" value="P:dGTP catabolic process"/>
    <property type="evidence" value="ECO:0007669"/>
    <property type="project" value="TreeGrafter"/>
</dbReference>
<protein>
    <submittedName>
        <fullName evidence="3">NUDIX hydrolase domain-like protein</fullName>
    </submittedName>
</protein>
<evidence type="ECO:0000256" key="1">
    <source>
        <dbReference type="ARBA" id="ARBA00022801"/>
    </source>
</evidence>
<dbReference type="InterPro" id="IPR015797">
    <property type="entry name" value="NUDIX_hydrolase-like_dom_sf"/>
</dbReference>
<dbReference type="GO" id="GO:0035539">
    <property type="term" value="F:8-oxo-7,8-dihydrodeoxyguanosine triphosphate pyrophosphatase activity"/>
    <property type="evidence" value="ECO:0007669"/>
    <property type="project" value="TreeGrafter"/>
</dbReference>
<dbReference type="PROSITE" id="PS51462">
    <property type="entry name" value="NUDIX"/>
    <property type="match status" value="1"/>
</dbReference>
<dbReference type="Proteomes" id="UP001303760">
    <property type="component" value="Unassembled WGS sequence"/>
</dbReference>
<dbReference type="AlphaFoldDB" id="A0AAN7HEU5"/>
<reference evidence="3" key="1">
    <citation type="journal article" date="2023" name="Mol. Phylogenet. Evol.">
        <title>Genome-scale phylogeny and comparative genomics of the fungal order Sordariales.</title>
        <authorList>
            <person name="Hensen N."/>
            <person name="Bonometti L."/>
            <person name="Westerberg I."/>
            <person name="Brannstrom I.O."/>
            <person name="Guillou S."/>
            <person name="Cros-Aarteil S."/>
            <person name="Calhoun S."/>
            <person name="Haridas S."/>
            <person name="Kuo A."/>
            <person name="Mondo S."/>
            <person name="Pangilinan J."/>
            <person name="Riley R."/>
            <person name="LaButti K."/>
            <person name="Andreopoulos B."/>
            <person name="Lipzen A."/>
            <person name="Chen C."/>
            <person name="Yan M."/>
            <person name="Daum C."/>
            <person name="Ng V."/>
            <person name="Clum A."/>
            <person name="Steindorff A."/>
            <person name="Ohm R.A."/>
            <person name="Martin F."/>
            <person name="Silar P."/>
            <person name="Natvig D.O."/>
            <person name="Lalanne C."/>
            <person name="Gautier V."/>
            <person name="Ament-Velasquez S.L."/>
            <person name="Kruys A."/>
            <person name="Hutchinson M.I."/>
            <person name="Powell A.J."/>
            <person name="Barry K."/>
            <person name="Miller A.N."/>
            <person name="Grigoriev I.V."/>
            <person name="Debuchy R."/>
            <person name="Gladieux P."/>
            <person name="Hiltunen Thoren M."/>
            <person name="Johannesson H."/>
        </authorList>
    </citation>
    <scope>NUCLEOTIDE SEQUENCE</scope>
    <source>
        <strain evidence="3">CBS 532.94</strain>
    </source>
</reference>
<dbReference type="EMBL" id="MU860067">
    <property type="protein sequence ID" value="KAK4239315.1"/>
    <property type="molecule type" value="Genomic_DNA"/>
</dbReference>
<accession>A0AAN7HEU5</accession>
<dbReference type="InterPro" id="IPR000086">
    <property type="entry name" value="NUDIX_hydrolase_dom"/>
</dbReference>
<dbReference type="InterPro" id="IPR020084">
    <property type="entry name" value="NUDIX_hydrolase_CS"/>
</dbReference>
<gene>
    <name evidence="3" type="ORF">C8A03DRAFT_32655</name>
</gene>
<evidence type="ECO:0000313" key="4">
    <source>
        <dbReference type="Proteomes" id="UP001303760"/>
    </source>
</evidence>
<keyword evidence="1 3" id="KW-0378">Hydrolase</keyword>
<organism evidence="3 4">
    <name type="scientific">Achaetomium macrosporum</name>
    <dbReference type="NCBI Taxonomy" id="79813"/>
    <lineage>
        <taxon>Eukaryota</taxon>
        <taxon>Fungi</taxon>
        <taxon>Dikarya</taxon>
        <taxon>Ascomycota</taxon>
        <taxon>Pezizomycotina</taxon>
        <taxon>Sordariomycetes</taxon>
        <taxon>Sordariomycetidae</taxon>
        <taxon>Sordariales</taxon>
        <taxon>Chaetomiaceae</taxon>
        <taxon>Achaetomium</taxon>
    </lineage>
</organism>
<name>A0AAN7HEU5_9PEZI</name>
<keyword evidence="4" id="KW-1185">Reference proteome</keyword>
<feature type="domain" description="Nudix hydrolase" evidence="2">
    <location>
        <begin position="7"/>
        <end position="139"/>
    </location>
</feature>
<dbReference type="FunFam" id="3.90.79.10:FF:000060">
    <property type="entry name" value="Nudix hydrolase 1"/>
    <property type="match status" value="1"/>
</dbReference>
<evidence type="ECO:0000313" key="3">
    <source>
        <dbReference type="EMBL" id="KAK4239315.1"/>
    </source>
</evidence>
<dbReference type="PANTHER" id="PTHR16099:SF5">
    <property type="entry name" value="NUCLEOTIDE TRIPHOSPHATE DIPHOSPHATASE NUDT15"/>
    <property type="match status" value="1"/>
</dbReference>
<dbReference type="PANTHER" id="PTHR16099">
    <property type="entry name" value="8-OXO-DGTP DIPHOSPHATES NUDT15"/>
    <property type="match status" value="1"/>
</dbReference>
<dbReference type="Gene3D" id="3.90.79.10">
    <property type="entry name" value="Nucleoside Triphosphate Pyrophosphohydrolase"/>
    <property type="match status" value="1"/>
</dbReference>